<gene>
    <name evidence="2" type="primary">ORF215933</name>
</gene>
<feature type="compositionally biased region" description="Basic and acidic residues" evidence="1">
    <location>
        <begin position="1"/>
        <end position="29"/>
    </location>
</feature>
<feature type="non-terminal residue" evidence="2">
    <location>
        <position position="285"/>
    </location>
</feature>
<dbReference type="AlphaFoldDB" id="A0A0B7BWC3"/>
<accession>A0A0B7BWC3</accession>
<name>A0A0B7BWC3_9EUPU</name>
<dbReference type="EMBL" id="HACG01050619">
    <property type="protein sequence ID" value="CEK97484.1"/>
    <property type="molecule type" value="Transcribed_RNA"/>
</dbReference>
<sequence length="285" mass="31886">KKGGNKKNENKSGEKMSTEIARRSESKSPERHHHIHSKQNVTTKRRSQSTSSSTVSLSSLLSTHLDHSDLNHAISWPVTKTAGYSSPKTVCTSPNSPAYIKSPNKFNYSRDRMDTVATEAEVTKRPASFLMARANPILSEDITQLMTRCGSTRKMQNSPLLEEDKENNLLSLTDCPDMGGFNLINRSDLEEFSNMNESKLTAKENKQVKNNKSNDPELYARKGDNQHSSISPDYTTSSSKTEISLQKNSLDQNVKGSRRSDPRSVSLPDLNNIKTQDDYDKSEET</sequence>
<proteinExistence type="predicted"/>
<feature type="region of interest" description="Disordered" evidence="1">
    <location>
        <begin position="204"/>
        <end position="285"/>
    </location>
</feature>
<evidence type="ECO:0000256" key="1">
    <source>
        <dbReference type="SAM" id="MobiDB-lite"/>
    </source>
</evidence>
<feature type="compositionally biased region" description="Low complexity" evidence="1">
    <location>
        <begin position="228"/>
        <end position="239"/>
    </location>
</feature>
<protein>
    <submittedName>
        <fullName evidence="2">Uncharacterized protein</fullName>
    </submittedName>
</protein>
<reference evidence="2" key="1">
    <citation type="submission" date="2014-12" db="EMBL/GenBank/DDBJ databases">
        <title>Insight into the proteome of Arion vulgaris.</title>
        <authorList>
            <person name="Aradska J."/>
            <person name="Bulat T."/>
            <person name="Smidak R."/>
            <person name="Sarate P."/>
            <person name="Gangsoo J."/>
            <person name="Sialana F."/>
            <person name="Bilban M."/>
            <person name="Lubec G."/>
        </authorList>
    </citation>
    <scope>NUCLEOTIDE SEQUENCE</scope>
    <source>
        <tissue evidence="2">Skin</tissue>
    </source>
</reference>
<organism evidence="2">
    <name type="scientific">Arion vulgaris</name>
    <dbReference type="NCBI Taxonomy" id="1028688"/>
    <lineage>
        <taxon>Eukaryota</taxon>
        <taxon>Metazoa</taxon>
        <taxon>Spiralia</taxon>
        <taxon>Lophotrochozoa</taxon>
        <taxon>Mollusca</taxon>
        <taxon>Gastropoda</taxon>
        <taxon>Heterobranchia</taxon>
        <taxon>Euthyneura</taxon>
        <taxon>Panpulmonata</taxon>
        <taxon>Eupulmonata</taxon>
        <taxon>Stylommatophora</taxon>
        <taxon>Helicina</taxon>
        <taxon>Arionoidea</taxon>
        <taxon>Arionidae</taxon>
        <taxon>Arion</taxon>
    </lineage>
</organism>
<feature type="compositionally biased region" description="Polar residues" evidence="1">
    <location>
        <begin position="240"/>
        <end position="255"/>
    </location>
</feature>
<evidence type="ECO:0000313" key="2">
    <source>
        <dbReference type="EMBL" id="CEK97484.1"/>
    </source>
</evidence>
<feature type="compositionally biased region" description="Basic and acidic residues" evidence="1">
    <location>
        <begin position="204"/>
        <end position="225"/>
    </location>
</feature>
<feature type="compositionally biased region" description="Basic residues" evidence="1">
    <location>
        <begin position="30"/>
        <end position="47"/>
    </location>
</feature>
<feature type="non-terminal residue" evidence="2">
    <location>
        <position position="1"/>
    </location>
</feature>
<feature type="compositionally biased region" description="Basic and acidic residues" evidence="1">
    <location>
        <begin position="275"/>
        <end position="285"/>
    </location>
</feature>
<feature type="region of interest" description="Disordered" evidence="1">
    <location>
        <begin position="1"/>
        <end position="55"/>
    </location>
</feature>